<keyword evidence="1" id="KW-0472">Membrane</keyword>
<dbReference type="RefSeq" id="WP_038290860.1">
    <property type="nucleotide sequence ID" value="NZ_BAVR01000062.1"/>
</dbReference>
<comment type="caution">
    <text evidence="2">The sequence shown here is derived from an EMBL/GenBank/DDBJ whole genome shotgun (WGS) entry which is preliminary data.</text>
</comment>
<keyword evidence="3" id="KW-1185">Reference proteome</keyword>
<feature type="transmembrane region" description="Helical" evidence="1">
    <location>
        <begin position="42"/>
        <end position="58"/>
    </location>
</feature>
<name>W4VA47_9FIRM</name>
<evidence type="ECO:0000313" key="2">
    <source>
        <dbReference type="EMBL" id="GAE90290.1"/>
    </source>
</evidence>
<feature type="transmembrane region" description="Helical" evidence="1">
    <location>
        <begin position="12"/>
        <end position="30"/>
    </location>
</feature>
<keyword evidence="1" id="KW-1133">Transmembrane helix</keyword>
<dbReference type="AlphaFoldDB" id="W4VA47"/>
<dbReference type="OrthoDB" id="1895591at2"/>
<proteinExistence type="predicted"/>
<dbReference type="Proteomes" id="UP000019109">
    <property type="component" value="Unassembled WGS sequence"/>
</dbReference>
<keyword evidence="1" id="KW-0812">Transmembrane</keyword>
<evidence type="ECO:0000313" key="3">
    <source>
        <dbReference type="Proteomes" id="UP000019109"/>
    </source>
</evidence>
<reference evidence="2" key="1">
    <citation type="journal article" date="2014" name="Genome Announc.">
        <title>Draft Genome Sequence of Clostridium straminisolvens Strain JCM 21531T, Isolated from a Cellulose-Degrading Bacterial Community.</title>
        <authorList>
            <person name="Yuki M."/>
            <person name="Oshima K."/>
            <person name="Suda W."/>
            <person name="Sakamoto M."/>
            <person name="Kitamura K."/>
            <person name="Iida T."/>
            <person name="Hattori M."/>
            <person name="Ohkuma M."/>
        </authorList>
    </citation>
    <scope>NUCLEOTIDE SEQUENCE [LARGE SCALE GENOMIC DNA]</scope>
    <source>
        <strain evidence="2">JCM 21531</strain>
    </source>
</reference>
<feature type="transmembrane region" description="Helical" evidence="1">
    <location>
        <begin position="70"/>
        <end position="91"/>
    </location>
</feature>
<protein>
    <submittedName>
        <fullName evidence="2">Uncharacterized protein</fullName>
    </submittedName>
</protein>
<evidence type="ECO:0000256" key="1">
    <source>
        <dbReference type="SAM" id="Phobius"/>
    </source>
</evidence>
<dbReference type="EMBL" id="BAVR01000062">
    <property type="protein sequence ID" value="GAE90290.1"/>
    <property type="molecule type" value="Genomic_DNA"/>
</dbReference>
<accession>W4VA47</accession>
<sequence length="217" mass="25717">MKIIKKILFYKIDDILFIAILTFLLDIAIVNVDKLGSPKYKLHIVSITSLSSIAMILFNKKYKIRWISELVNFIGASIFCLSLMLFAAGILKVTPGPYTDVKLYSKIFTNGESYISEMEHFPREIPENAEELEMRYWRELLQGRGYFWLKYKTNAEEIEELKKEYPFMNVITRRFLDTLQSMDYFENNPFYSYNISYNSGIAFNNSTNEVFYWFYVE</sequence>
<organism evidence="2 3">
    <name type="scientific">Acetivibrio straminisolvens JCM 21531</name>
    <dbReference type="NCBI Taxonomy" id="1294263"/>
    <lineage>
        <taxon>Bacteria</taxon>
        <taxon>Bacillati</taxon>
        <taxon>Bacillota</taxon>
        <taxon>Clostridia</taxon>
        <taxon>Eubacteriales</taxon>
        <taxon>Oscillospiraceae</taxon>
        <taxon>Acetivibrio</taxon>
    </lineage>
</organism>
<gene>
    <name evidence="2" type="ORF">JCM21531_3885</name>
</gene>